<protein>
    <submittedName>
        <fullName evidence="1">Uncharacterized protein</fullName>
    </submittedName>
</protein>
<name>A0A3B0YE05_9ZZZZ</name>
<dbReference type="EMBL" id="UOFL01000171">
    <property type="protein sequence ID" value="VAW79128.1"/>
    <property type="molecule type" value="Genomic_DNA"/>
</dbReference>
<accession>A0A3B0YE05</accession>
<dbReference type="AlphaFoldDB" id="A0A3B0YE05"/>
<proteinExistence type="predicted"/>
<dbReference type="InterPro" id="IPR035242">
    <property type="entry name" value="DUF5329"/>
</dbReference>
<sequence length="138" mass="16175">MNSHKPNIKLFLISFLLLINPPAYPESTHQNASHSKKIMIQEISFLLSEIKKTSCKLKRNGTLHTGPEAEKHIRRKYRYARNKIKSAEHFIRYVASRSSWTGRPYTLICANINTQETKHWLLSRLSAHRKQHTNKQLK</sequence>
<evidence type="ECO:0000313" key="1">
    <source>
        <dbReference type="EMBL" id="VAW79128.1"/>
    </source>
</evidence>
<dbReference type="Pfam" id="PF17263">
    <property type="entry name" value="DUF5329"/>
    <property type="match status" value="1"/>
</dbReference>
<reference evidence="1" key="1">
    <citation type="submission" date="2018-06" db="EMBL/GenBank/DDBJ databases">
        <authorList>
            <person name="Zhirakovskaya E."/>
        </authorList>
    </citation>
    <scope>NUCLEOTIDE SEQUENCE</scope>
</reference>
<gene>
    <name evidence="1" type="ORF">MNBD_GAMMA12-395</name>
</gene>
<organism evidence="1">
    <name type="scientific">hydrothermal vent metagenome</name>
    <dbReference type="NCBI Taxonomy" id="652676"/>
    <lineage>
        <taxon>unclassified sequences</taxon>
        <taxon>metagenomes</taxon>
        <taxon>ecological metagenomes</taxon>
    </lineage>
</organism>